<keyword evidence="3" id="KW-1185">Reference proteome</keyword>
<evidence type="ECO:0000313" key="2">
    <source>
        <dbReference type="EMBL" id="TYA92260.1"/>
    </source>
</evidence>
<dbReference type="OrthoDB" id="1449578at2"/>
<sequence length="113" mass="13014">MLGLILIYFIGKRFYDLADEHNENKWLYAILGVVIYYAAGFVVGILIGVLDLFVFYWGIDWDNTFKVNLLIGLPSGLISVYGFYILLEKKWKKKVMVNTAEIDDIGRSPEENI</sequence>
<dbReference type="EMBL" id="VSDQ01000163">
    <property type="protein sequence ID" value="TYA92260.1"/>
    <property type="molecule type" value="Genomic_DNA"/>
</dbReference>
<evidence type="ECO:0000313" key="3">
    <source>
        <dbReference type="Proteomes" id="UP000323930"/>
    </source>
</evidence>
<reference evidence="2 3" key="1">
    <citation type="submission" date="2019-08" db="EMBL/GenBank/DDBJ databases">
        <title>Seonamhaeicola sediminis sp. nov., isolated from marine sediment.</title>
        <authorList>
            <person name="Cao W.R."/>
        </authorList>
    </citation>
    <scope>NUCLEOTIDE SEQUENCE [LARGE SCALE GENOMIC DNA]</scope>
    <source>
        <strain evidence="2 3">B011</strain>
    </source>
</reference>
<keyword evidence="1" id="KW-0472">Membrane</keyword>
<gene>
    <name evidence="2" type="ORF">FUA24_02165</name>
</gene>
<dbReference type="RefSeq" id="WP_148539866.1">
    <property type="nucleotide sequence ID" value="NZ_VSDQ01000163.1"/>
</dbReference>
<name>A0A5D0JAX0_9FLAO</name>
<feature type="transmembrane region" description="Helical" evidence="1">
    <location>
        <begin position="65"/>
        <end position="87"/>
    </location>
</feature>
<keyword evidence="1" id="KW-0812">Transmembrane</keyword>
<keyword evidence="1" id="KW-1133">Transmembrane helix</keyword>
<accession>A0A5D0JAX0</accession>
<organism evidence="2 3">
    <name type="scientific">Seonamhaeicola marinus</name>
    <dbReference type="NCBI Taxonomy" id="1912246"/>
    <lineage>
        <taxon>Bacteria</taxon>
        <taxon>Pseudomonadati</taxon>
        <taxon>Bacteroidota</taxon>
        <taxon>Flavobacteriia</taxon>
        <taxon>Flavobacteriales</taxon>
        <taxon>Flavobacteriaceae</taxon>
    </lineage>
</organism>
<dbReference type="AlphaFoldDB" id="A0A5D0JAX0"/>
<dbReference type="Proteomes" id="UP000323930">
    <property type="component" value="Unassembled WGS sequence"/>
</dbReference>
<proteinExistence type="predicted"/>
<evidence type="ECO:0000256" key="1">
    <source>
        <dbReference type="SAM" id="Phobius"/>
    </source>
</evidence>
<feature type="transmembrane region" description="Helical" evidence="1">
    <location>
        <begin position="26"/>
        <end position="59"/>
    </location>
</feature>
<protein>
    <submittedName>
        <fullName evidence="2">Uncharacterized protein</fullName>
    </submittedName>
</protein>
<comment type="caution">
    <text evidence="2">The sequence shown here is derived from an EMBL/GenBank/DDBJ whole genome shotgun (WGS) entry which is preliminary data.</text>
</comment>